<keyword evidence="2" id="KW-0964">Secreted</keyword>
<keyword evidence="9" id="KW-1185">Reference proteome</keyword>
<evidence type="ECO:0000256" key="5">
    <source>
        <dbReference type="SAM" id="MobiDB-lite"/>
    </source>
</evidence>
<sequence>MKEYDGILKVNITSDGNMLENPPKETDPEKPETPEPPVIPTPIGEEKDVVVPTEFVADAAKVPASSDEALPSTGDLTGGAALGVAALAAAALLEKRKKKSEKDEK</sequence>
<evidence type="ECO:0000259" key="7">
    <source>
        <dbReference type="Pfam" id="PF00746"/>
    </source>
</evidence>
<evidence type="ECO:0000256" key="6">
    <source>
        <dbReference type="SAM" id="Phobius"/>
    </source>
</evidence>
<evidence type="ECO:0000256" key="2">
    <source>
        <dbReference type="ARBA" id="ARBA00022525"/>
    </source>
</evidence>
<dbReference type="RefSeq" id="WP_369948931.1">
    <property type="nucleotide sequence ID" value="NZ_JBCLSH010000079.1"/>
</dbReference>
<reference evidence="8 9" key="1">
    <citation type="submission" date="2024-03" db="EMBL/GenBank/DDBJ databases">
        <title>Mouse gut bacterial collection (mGBC) of GemPharmatech.</title>
        <authorList>
            <person name="He Y."/>
            <person name="Dong L."/>
            <person name="Wu D."/>
            <person name="Gao X."/>
            <person name="Lin Z."/>
        </authorList>
    </citation>
    <scope>NUCLEOTIDE SEQUENCE [LARGE SCALE GENOMIC DNA]</scope>
    <source>
        <strain evidence="8 9">61-15</strain>
    </source>
</reference>
<keyword evidence="6" id="KW-0472">Membrane</keyword>
<evidence type="ECO:0000256" key="1">
    <source>
        <dbReference type="ARBA" id="ARBA00022512"/>
    </source>
</evidence>
<keyword evidence="6" id="KW-0812">Transmembrane</keyword>
<dbReference type="Pfam" id="PF00746">
    <property type="entry name" value="Gram_pos_anchor"/>
    <property type="match status" value="1"/>
</dbReference>
<accession>A0ABV4D864</accession>
<keyword evidence="1" id="KW-0134">Cell wall</keyword>
<dbReference type="Proteomes" id="UP001565283">
    <property type="component" value="Unassembled WGS sequence"/>
</dbReference>
<keyword evidence="3" id="KW-0732">Signal</keyword>
<feature type="transmembrane region" description="Helical" evidence="6">
    <location>
        <begin position="76"/>
        <end position="93"/>
    </location>
</feature>
<feature type="compositionally biased region" description="Basic and acidic residues" evidence="5">
    <location>
        <begin position="22"/>
        <end position="33"/>
    </location>
</feature>
<dbReference type="EMBL" id="JBCLSH010000079">
    <property type="protein sequence ID" value="MEY8444588.1"/>
    <property type="molecule type" value="Genomic_DNA"/>
</dbReference>
<evidence type="ECO:0000256" key="3">
    <source>
        <dbReference type="ARBA" id="ARBA00022729"/>
    </source>
</evidence>
<protein>
    <recommendedName>
        <fullName evidence="7">Gram-positive cocci surface proteins LPxTG domain-containing protein</fullName>
    </recommendedName>
</protein>
<evidence type="ECO:0000313" key="8">
    <source>
        <dbReference type="EMBL" id="MEY8444588.1"/>
    </source>
</evidence>
<keyword evidence="4" id="KW-0572">Peptidoglycan-anchor</keyword>
<keyword evidence="6" id="KW-1133">Transmembrane helix</keyword>
<name>A0ABV4D864_9LACT</name>
<evidence type="ECO:0000256" key="4">
    <source>
        <dbReference type="ARBA" id="ARBA00023088"/>
    </source>
</evidence>
<gene>
    <name evidence="8" type="ORF">AALA52_10185</name>
</gene>
<dbReference type="InterPro" id="IPR019931">
    <property type="entry name" value="LPXTG_anchor"/>
</dbReference>
<comment type="caution">
    <text evidence="8">The sequence shown here is derived from an EMBL/GenBank/DDBJ whole genome shotgun (WGS) entry which is preliminary data.</text>
</comment>
<proteinExistence type="predicted"/>
<evidence type="ECO:0000313" key="9">
    <source>
        <dbReference type="Proteomes" id="UP001565283"/>
    </source>
</evidence>
<feature type="domain" description="Gram-positive cocci surface proteins LPxTG" evidence="7">
    <location>
        <begin position="63"/>
        <end position="102"/>
    </location>
</feature>
<organism evidence="8 9">
    <name type="scientific">Lactococcus ileimucosae</name>
    <dbReference type="NCBI Taxonomy" id="2941329"/>
    <lineage>
        <taxon>Bacteria</taxon>
        <taxon>Bacillati</taxon>
        <taxon>Bacillota</taxon>
        <taxon>Bacilli</taxon>
        <taxon>Lactobacillales</taxon>
        <taxon>Streptococcaceae</taxon>
        <taxon>Lactococcus</taxon>
    </lineage>
</organism>
<feature type="region of interest" description="Disordered" evidence="5">
    <location>
        <begin position="1"/>
        <end position="44"/>
    </location>
</feature>